<dbReference type="Ensembl" id="ENSSTUT00000057184.1">
    <property type="protein sequence ID" value="ENSSTUP00000054680.1"/>
    <property type="gene ID" value="ENSSTUG00000023140.1"/>
</dbReference>
<feature type="region of interest" description="Disordered" evidence="7">
    <location>
        <begin position="1343"/>
        <end position="1441"/>
    </location>
</feature>
<dbReference type="InterPro" id="IPR058753">
    <property type="entry name" value="TIL_OTOGL_Mucin"/>
</dbReference>
<dbReference type="PROSITE" id="PS51233">
    <property type="entry name" value="VWFD"/>
    <property type="match status" value="3"/>
</dbReference>
<dbReference type="Proteomes" id="UP000472277">
    <property type="component" value="Chromosome 12"/>
</dbReference>
<dbReference type="InterPro" id="IPR001846">
    <property type="entry name" value="VWF_type-D"/>
</dbReference>
<dbReference type="GO" id="GO:0031012">
    <property type="term" value="C:extracellular matrix"/>
    <property type="evidence" value="ECO:0007669"/>
    <property type="project" value="TreeGrafter"/>
</dbReference>
<dbReference type="InterPro" id="IPR036084">
    <property type="entry name" value="Ser_inhib-like_sf"/>
</dbReference>
<dbReference type="GeneTree" id="ENSGT00940000156076"/>
<evidence type="ECO:0000256" key="6">
    <source>
        <dbReference type="ARBA" id="ARBA00023180"/>
    </source>
</evidence>
<dbReference type="Pfam" id="PF01826">
    <property type="entry name" value="TIL"/>
    <property type="match status" value="1"/>
</dbReference>
<keyword evidence="4" id="KW-0677">Repeat</keyword>
<evidence type="ECO:0000256" key="4">
    <source>
        <dbReference type="ARBA" id="ARBA00022737"/>
    </source>
</evidence>
<dbReference type="SMART" id="SM00216">
    <property type="entry name" value="VWD"/>
    <property type="match status" value="3"/>
</dbReference>
<dbReference type="CDD" id="cd19941">
    <property type="entry name" value="TIL"/>
    <property type="match status" value="3"/>
</dbReference>
<reference evidence="9" key="1">
    <citation type="submission" date="2025-08" db="UniProtKB">
        <authorList>
            <consortium name="Ensembl"/>
        </authorList>
    </citation>
    <scope>IDENTIFICATION</scope>
</reference>
<evidence type="ECO:0000259" key="8">
    <source>
        <dbReference type="PROSITE" id="PS51233"/>
    </source>
</evidence>
<evidence type="ECO:0000256" key="1">
    <source>
        <dbReference type="ARBA" id="ARBA00004613"/>
    </source>
</evidence>
<evidence type="ECO:0000256" key="2">
    <source>
        <dbReference type="ARBA" id="ARBA00022525"/>
    </source>
</evidence>
<dbReference type="InParanoid" id="A0A674A6I4"/>
<dbReference type="InterPro" id="IPR050780">
    <property type="entry name" value="Mucin_vWF_Thrombospondin_sf"/>
</dbReference>
<keyword evidence="6" id="KW-0325">Glycoprotein</keyword>
<keyword evidence="10" id="KW-1185">Reference proteome</keyword>
<dbReference type="OMA" id="NRAIEPT"/>
<organism evidence="9 10">
    <name type="scientific">Salmo trutta</name>
    <name type="common">Brown trout</name>
    <dbReference type="NCBI Taxonomy" id="8032"/>
    <lineage>
        <taxon>Eukaryota</taxon>
        <taxon>Metazoa</taxon>
        <taxon>Chordata</taxon>
        <taxon>Craniata</taxon>
        <taxon>Vertebrata</taxon>
        <taxon>Euteleostomi</taxon>
        <taxon>Actinopterygii</taxon>
        <taxon>Neopterygii</taxon>
        <taxon>Teleostei</taxon>
        <taxon>Protacanthopterygii</taxon>
        <taxon>Salmoniformes</taxon>
        <taxon>Salmonidae</taxon>
        <taxon>Salmoninae</taxon>
        <taxon>Salmo</taxon>
    </lineage>
</organism>
<keyword evidence="3" id="KW-0732">Signal</keyword>
<sequence>MSPGVTNICSTWGNYHFKTFDGDIFQLPSTCNYVVTSLCKSSYEDFNIQMRRQVVDNQPTISKITMKLDGTVVKCHPKMSNGFLFQVEMDIKFRNKTCGLCGDFNGIQQFDEFYSHGTFSLTLSTHQPLPIIWNTKPVCEQLLSGPAFSSCKDLLAIDSFVEACVSDLCHCDNSTKSFCLCNTISEYSRQCVHAGGKPKQWRSEQFCYKTCPFNMEYKECGNPCVDTCSNPERGQLCEEHCSDGCFCPPGTVFDDVNKNGCIALKNQAKNSGLRQKVIPGVIICNSCVGGQWKCVDKDCPGTCAVEGGSHINTYDGKTYTFHGDCSYVLTKVNIQFPHQSSVCMNLIHIKYILKRATFFVVIMSVLQLCLHLLYFSSDISITIFRASSFFIIIQTTFGLQLEIQLSPIMQVYIAASTVWQQRTCGLCGNFNNNQGDDFKVLSGVTEGTAIGFANTWKTRASCPDIKSSFESPCSLSLDNEKYAKHWCSQLADPKGLFAPCHTAISPDMYKENCMYDSCNCEKSEDCMCAAVSSYVHACAAEGIQLSGWRDTICNKYSTSCPSTMVYSYSIKNSDRSCRCYSDSDFTCSITFESVDGCVCSEGTYLDDEGKCVPPASCPCYYKGSVVSPGEVISKDGTMWYGPTCVAPMVFFNCSNASPGVRGLECQKSCNILDMACISTECISGCMCPSGLVSDGKGGCIKPDLCPCSHNGATYQPGDSIKVDCNTCTCKDRKWQCTTNLCHGTCDYCENNNANGSFRVITENIPCGTTGTTCSKAIKLFLGVTRFLLSAVPYQIRTMGIYLVIEANNGLILMWDRKTSMFIKLNPQFKGHVCGLCGNYDGNANNDFTTRSQAVVVNSLDFGNSWKVSASCPDAKSKRSPCTANPYRQSWSQKQCSIIQSKVFTDCHSKVDPSPFYDACVTDSCACDSGGDCECFCTAVAAYAEACNEAGACIAWRSPQICPFVHHIQHCSVITTTPPGECEWHYKACGAQCMKTCRNPSGSCSTQIPPLEGTYAKIYLILSACTCTYNGNKYPYGHIIYDTTDGHRSCMTAVCGKNGTIHRDMYLCSATTPIPSTLSTIVPTSTSSSTVTTNVFTFSTPTPTVRVLCCDENLCTSKSTTIAPTTTMPHVTTTNTNATTSTISTTSLNTNPPNCTVCEWSPWYNVDYPQFGPGGGDNESIKKILESGKHICEKPVDVMCQAVRYPGVPLSELGQDVECNTKVGLICQNKDQGIPPICLDYEIKVKCCKTVKCQTTTPETTTRSTVTPTTMSTSILTTLTIECRAKQYPGLQISQLVQVVTCNPSVGLICDNNKQGLQQKCFDYEIRVKCCQCGPTTPIPTTTITTTTVPPTTTPTPSNTILTSTAPSTTKTTTLPSTTTPTSTPALTSKGESTTQCSGEESFTTTTPTTTLLPTTTIPHTTERPTTTPKYPSEKNCDHELPPRRVFALL</sequence>
<keyword evidence="5" id="KW-1015">Disulfide bond</keyword>
<accession>A0A674A6I4</accession>
<evidence type="ECO:0000313" key="10">
    <source>
        <dbReference type="Proteomes" id="UP000472277"/>
    </source>
</evidence>
<dbReference type="InterPro" id="IPR002919">
    <property type="entry name" value="TIL_dom"/>
</dbReference>
<evidence type="ECO:0000313" key="9">
    <source>
        <dbReference type="Ensembl" id="ENSSTUP00000054680.1"/>
    </source>
</evidence>
<dbReference type="PANTHER" id="PTHR11339">
    <property type="entry name" value="EXTRACELLULAR MATRIX GLYCOPROTEIN RELATED"/>
    <property type="match status" value="1"/>
</dbReference>
<dbReference type="Pfam" id="PF08742">
    <property type="entry name" value="C8"/>
    <property type="match status" value="3"/>
</dbReference>
<proteinExistence type="predicted"/>
<name>A0A674A6I4_SALTR</name>
<dbReference type="FunFam" id="2.10.25.10:FF:000153">
    <property type="entry name" value="MUC5B isoform 1"/>
    <property type="match status" value="1"/>
</dbReference>
<dbReference type="SUPFAM" id="SSF57567">
    <property type="entry name" value="Serine protease inhibitors"/>
    <property type="match status" value="3"/>
</dbReference>
<dbReference type="Gene3D" id="2.10.25.10">
    <property type="entry name" value="Laminin"/>
    <property type="match status" value="3"/>
</dbReference>
<dbReference type="Pfam" id="PF00094">
    <property type="entry name" value="VWD"/>
    <property type="match status" value="4"/>
</dbReference>
<dbReference type="InterPro" id="IPR025155">
    <property type="entry name" value="WxxW_domain"/>
</dbReference>
<dbReference type="PANTHER" id="PTHR11339:SF408">
    <property type="entry name" value="MUCIN-5B"/>
    <property type="match status" value="1"/>
</dbReference>
<dbReference type="Pfam" id="PF25962">
    <property type="entry name" value="TIL_OTOGL_Mucin"/>
    <property type="match status" value="1"/>
</dbReference>
<dbReference type="FunFam" id="2.10.25.10:FF:000414">
    <property type="entry name" value="von Willebrand factor"/>
    <property type="match status" value="1"/>
</dbReference>
<evidence type="ECO:0000256" key="7">
    <source>
        <dbReference type="SAM" id="MobiDB-lite"/>
    </source>
</evidence>
<reference evidence="9" key="2">
    <citation type="submission" date="2025-09" db="UniProtKB">
        <authorList>
            <consortium name="Ensembl"/>
        </authorList>
    </citation>
    <scope>IDENTIFICATION</scope>
</reference>
<feature type="compositionally biased region" description="Polar residues" evidence="7">
    <location>
        <begin position="1390"/>
        <end position="1402"/>
    </location>
</feature>
<dbReference type="InterPro" id="IPR014853">
    <property type="entry name" value="VWF/SSPO/ZAN-like_Cys-rich_dom"/>
</dbReference>
<feature type="compositionally biased region" description="Basic and acidic residues" evidence="7">
    <location>
        <begin position="1431"/>
        <end position="1441"/>
    </location>
</feature>
<keyword evidence="2" id="KW-0964">Secreted</keyword>
<feature type="domain" description="VWFD" evidence="8">
    <location>
        <begin position="7"/>
        <end position="192"/>
    </location>
</feature>
<feature type="compositionally biased region" description="Low complexity" evidence="7">
    <location>
        <begin position="1343"/>
        <end position="1389"/>
    </location>
</feature>
<feature type="domain" description="VWFD" evidence="8">
    <location>
        <begin position="301"/>
        <end position="463"/>
    </location>
</feature>
<comment type="subcellular location">
    <subcellularLocation>
        <location evidence="1">Secreted</location>
    </subcellularLocation>
</comment>
<feature type="domain" description="VWFD" evidence="8">
    <location>
        <begin position="696"/>
        <end position="872"/>
    </location>
</feature>
<evidence type="ECO:0000256" key="5">
    <source>
        <dbReference type="ARBA" id="ARBA00023157"/>
    </source>
</evidence>
<dbReference type="GO" id="GO:0005615">
    <property type="term" value="C:extracellular space"/>
    <property type="evidence" value="ECO:0007669"/>
    <property type="project" value="TreeGrafter"/>
</dbReference>
<dbReference type="SMART" id="SM00832">
    <property type="entry name" value="C8"/>
    <property type="match status" value="3"/>
</dbReference>
<feature type="compositionally biased region" description="Low complexity" evidence="7">
    <location>
        <begin position="1403"/>
        <end position="1428"/>
    </location>
</feature>
<dbReference type="Pfam" id="PF13330">
    <property type="entry name" value="Mucin2_WxxW"/>
    <property type="match status" value="2"/>
</dbReference>
<evidence type="ECO:0000256" key="3">
    <source>
        <dbReference type="ARBA" id="ARBA00022729"/>
    </source>
</evidence>
<protein>
    <recommendedName>
        <fullName evidence="8">VWFD domain-containing protein</fullName>
    </recommendedName>
</protein>